<comment type="pathway">
    <text evidence="5">Cofactor biosynthesis; coenzyme A biosynthesis; CoA from (R)-pantothenate: step 1/5.</text>
</comment>
<organism evidence="24">
    <name type="scientific">Notodromas monacha</name>
    <dbReference type="NCBI Taxonomy" id="399045"/>
    <lineage>
        <taxon>Eukaryota</taxon>
        <taxon>Metazoa</taxon>
        <taxon>Ecdysozoa</taxon>
        <taxon>Arthropoda</taxon>
        <taxon>Crustacea</taxon>
        <taxon>Oligostraca</taxon>
        <taxon>Ostracoda</taxon>
        <taxon>Podocopa</taxon>
        <taxon>Podocopida</taxon>
        <taxon>Cypridocopina</taxon>
        <taxon>Cypridoidea</taxon>
        <taxon>Cyprididae</taxon>
        <taxon>Notodromas</taxon>
    </lineage>
</organism>
<comment type="catalytic activity">
    <reaction evidence="1 22">
        <text>Catalyzes the rearrangement of -S-S- bonds in proteins.</text>
        <dbReference type="EC" id="5.3.4.1"/>
    </reaction>
</comment>
<protein>
    <recommendedName>
        <fullName evidence="22">Protein disulfide-isomerase</fullName>
        <ecNumber evidence="22">5.3.4.1</ecNumber>
    </recommendedName>
</protein>
<comment type="catalytic activity">
    <reaction evidence="2">
        <text>(R)-pantothenate + ATP = (R)-4'-phosphopantothenate + ADP + H(+)</text>
        <dbReference type="Rhea" id="RHEA:16373"/>
        <dbReference type="ChEBI" id="CHEBI:10986"/>
        <dbReference type="ChEBI" id="CHEBI:15378"/>
        <dbReference type="ChEBI" id="CHEBI:29032"/>
        <dbReference type="ChEBI" id="CHEBI:30616"/>
        <dbReference type="ChEBI" id="CHEBI:456216"/>
        <dbReference type="EC" id="2.7.1.33"/>
    </reaction>
</comment>
<dbReference type="InterPro" id="IPR017937">
    <property type="entry name" value="Thioredoxin_CS"/>
</dbReference>
<dbReference type="EC" id="5.3.4.1" evidence="22"/>
<keyword evidence="25" id="KW-1185">Reference proteome</keyword>
<keyword evidence="10" id="KW-0677">Repeat</keyword>
<evidence type="ECO:0000256" key="3">
    <source>
        <dbReference type="ARBA" id="ARBA00004319"/>
    </source>
</evidence>
<evidence type="ECO:0000256" key="10">
    <source>
        <dbReference type="ARBA" id="ARBA00022737"/>
    </source>
</evidence>
<sequence>MGLKLLLCVSCVFLSAANGEIEAENGVLVLNKDNFQTAITEHSHILVEFYAPWCGHCRALAPEYEKAAQILKDEGSDVVLAKVDATVEQDLASDHGVRGFPTLFFYRNGKSISFSGGRQAADIVSWVQKKSGPPAKTLESADDAKSFIEKNEVVVLGFFKDLAGSAAKAFVEAAASNDDYPFAITDLQQIADEHKLSENSVIMLKKFDDGKALFEGEITPDAIVKFVRTNALPLVVEFKQDTAQKVFGGDIKSHVLIFAGNKDDKTQALIEGAREVAKEVRDRILFVHIDTDEEEHKRIIEFFGMKDSDIPDVRIIKLEEDMSKYKPAESIKDTESLRDFVAKFLDGSLKPHLLSEEIPEDWDKHPVKVLVAKNFDEVVFDKEKDVLVEFYAPWCGHCKQLAPIYEELGEKYKDNDKIVIAKMDATLNELEHTKIQSFPTIKLYKKYDNKMEKPEEEETAGKDELCVPGSVPHAMKRDEGPKVGDNVLPMPWFGMDIGGTLTKLVYFEPCPTVEDHESEIIGNIRRYLTASSTYGLTGHRDVELQLEVSIANRQGMLHFIRFPTSDMVTFLELAKRKELAKTSILLFATGGGAYKFENAFLEEVGLQLVKLDELETLTSGIIFMEEHNPHELFHVCDENSSPGSCPSANTNAQDDDVASSEAILGLKVKYDFLQPYPFLVVNIGSGVSILSVRGIDSLERVSGSSLGGGTFFGLCCLLTGCKSYEAAIELAAKGDSNKVDKLVKDIYGGDYERFQLPGNVVAASFGQMNSEVKRESVSKADLARATLVTVTNNIGSIALMVAKSEGIDKVLFVGNFLRINPISMKLLSRAMDYWSNGKSRALFLEHEGYFGAIGCLIESVRRSGWVS</sequence>
<evidence type="ECO:0000256" key="5">
    <source>
        <dbReference type="ARBA" id="ARBA00005225"/>
    </source>
</evidence>
<dbReference type="GO" id="GO:0015937">
    <property type="term" value="P:coenzyme A biosynthetic process"/>
    <property type="evidence" value="ECO:0007669"/>
    <property type="project" value="UniProtKB-KW"/>
</dbReference>
<dbReference type="InterPro" id="IPR005788">
    <property type="entry name" value="PDI_thioredoxin-like_dom"/>
</dbReference>
<dbReference type="Gene3D" id="3.30.420.510">
    <property type="match status" value="1"/>
</dbReference>
<keyword evidence="13" id="KW-0256">Endoplasmic reticulum</keyword>
<dbReference type="CDD" id="cd02982">
    <property type="entry name" value="PDI_b'_family"/>
    <property type="match status" value="1"/>
</dbReference>
<comment type="subcellular location">
    <subcellularLocation>
        <location evidence="4">Cytoplasm</location>
    </subcellularLocation>
    <subcellularLocation>
        <location evidence="3">Endoplasmic reticulum lumen</location>
    </subcellularLocation>
</comment>
<dbReference type="OrthoDB" id="72053at2759"/>
<evidence type="ECO:0000256" key="15">
    <source>
        <dbReference type="ARBA" id="ARBA00022993"/>
    </source>
</evidence>
<dbReference type="Pfam" id="PF03630">
    <property type="entry name" value="Fumble"/>
    <property type="match status" value="1"/>
</dbReference>
<dbReference type="NCBIfam" id="TIGR01126">
    <property type="entry name" value="pdi_dom"/>
    <property type="match status" value="1"/>
</dbReference>
<dbReference type="PANTHER" id="PTHR18929:SF240">
    <property type="entry name" value="PROTEIN DISULFIDE-ISOMERASE"/>
    <property type="match status" value="1"/>
</dbReference>
<evidence type="ECO:0000256" key="2">
    <source>
        <dbReference type="ARBA" id="ARBA00001206"/>
    </source>
</evidence>
<evidence type="ECO:0000313" key="25">
    <source>
        <dbReference type="Proteomes" id="UP000678499"/>
    </source>
</evidence>
<evidence type="ECO:0000256" key="17">
    <source>
        <dbReference type="ARBA" id="ARBA00023235"/>
    </source>
</evidence>
<dbReference type="SUPFAM" id="SSF52833">
    <property type="entry name" value="Thioredoxin-like"/>
    <property type="match status" value="4"/>
</dbReference>
<evidence type="ECO:0000259" key="23">
    <source>
        <dbReference type="PROSITE" id="PS51352"/>
    </source>
</evidence>
<dbReference type="FunFam" id="3.40.30.10:FF:000023">
    <property type="entry name" value="Protein disulfide-isomerase"/>
    <property type="match status" value="1"/>
</dbReference>
<dbReference type="GO" id="GO:0005788">
    <property type="term" value="C:endoplasmic reticulum lumen"/>
    <property type="evidence" value="ECO:0007669"/>
    <property type="project" value="UniProtKB-SubCell"/>
</dbReference>
<dbReference type="NCBIfam" id="TIGR00555">
    <property type="entry name" value="panK_eukar"/>
    <property type="match status" value="1"/>
</dbReference>
<dbReference type="InterPro" id="IPR013766">
    <property type="entry name" value="Thioredoxin_domain"/>
</dbReference>
<keyword evidence="18 20" id="KW-0676">Redox-active center</keyword>
<evidence type="ECO:0000256" key="18">
    <source>
        <dbReference type="ARBA" id="ARBA00023284"/>
    </source>
</evidence>
<comment type="similarity">
    <text evidence="19">Belongs to the type II pantothenate kinase family.</text>
</comment>
<evidence type="ECO:0000256" key="6">
    <source>
        <dbReference type="ARBA" id="ARBA00006347"/>
    </source>
</evidence>
<dbReference type="Pfam" id="PF00085">
    <property type="entry name" value="Thioredoxin"/>
    <property type="match status" value="2"/>
</dbReference>
<evidence type="ECO:0000256" key="1">
    <source>
        <dbReference type="ARBA" id="ARBA00001182"/>
    </source>
</evidence>
<dbReference type="GO" id="GO:0034976">
    <property type="term" value="P:response to endoplasmic reticulum stress"/>
    <property type="evidence" value="ECO:0007669"/>
    <property type="project" value="TreeGrafter"/>
</dbReference>
<dbReference type="CDD" id="cd02995">
    <property type="entry name" value="PDI_a_PDI_a'_C"/>
    <property type="match status" value="1"/>
</dbReference>
<keyword evidence="16 20" id="KW-1015">Disulfide bond</keyword>
<dbReference type="NCBIfam" id="TIGR01130">
    <property type="entry name" value="ER_PDI_fam"/>
    <property type="match status" value="1"/>
</dbReference>
<dbReference type="InterPro" id="IPR004567">
    <property type="entry name" value="Type_II_PanK"/>
</dbReference>
<dbReference type="PRINTS" id="PR00421">
    <property type="entry name" value="THIOREDOXIN"/>
</dbReference>
<dbReference type="EMBL" id="OA883202">
    <property type="protein sequence ID" value="CAD7278248.1"/>
    <property type="molecule type" value="Genomic_DNA"/>
</dbReference>
<keyword evidence="12" id="KW-0418">Kinase</keyword>
<keyword evidence="14" id="KW-0067">ATP-binding</keyword>
<evidence type="ECO:0000256" key="20">
    <source>
        <dbReference type="PIRSR" id="PIRSR605792-51"/>
    </source>
</evidence>
<evidence type="ECO:0000256" key="21">
    <source>
        <dbReference type="RuleBase" id="RU004208"/>
    </source>
</evidence>
<dbReference type="PROSITE" id="PS51352">
    <property type="entry name" value="THIOREDOXIN_2"/>
    <property type="match status" value="2"/>
</dbReference>
<dbReference type="Pfam" id="PF13848">
    <property type="entry name" value="Thioredoxin_6"/>
    <property type="match status" value="1"/>
</dbReference>
<dbReference type="CDD" id="cd02961">
    <property type="entry name" value="PDI_a_family"/>
    <property type="match status" value="1"/>
</dbReference>
<reference evidence="24" key="1">
    <citation type="submission" date="2020-11" db="EMBL/GenBank/DDBJ databases">
        <authorList>
            <person name="Tran Van P."/>
        </authorList>
    </citation>
    <scope>NUCLEOTIDE SEQUENCE</scope>
</reference>
<feature type="domain" description="Thioredoxin" evidence="23">
    <location>
        <begin position="331"/>
        <end position="526"/>
    </location>
</feature>
<evidence type="ECO:0000256" key="22">
    <source>
        <dbReference type="RuleBase" id="RU361130"/>
    </source>
</evidence>
<evidence type="ECO:0000256" key="9">
    <source>
        <dbReference type="ARBA" id="ARBA00022729"/>
    </source>
</evidence>
<keyword evidence="8" id="KW-0808">Transferase</keyword>
<dbReference type="InterPro" id="IPR005792">
    <property type="entry name" value="Prot_disulphide_isomerase"/>
</dbReference>
<dbReference type="InterPro" id="IPR036249">
    <property type="entry name" value="Thioredoxin-like_sf"/>
</dbReference>
<dbReference type="AlphaFoldDB" id="A0A7R9GF14"/>
<evidence type="ECO:0000256" key="11">
    <source>
        <dbReference type="ARBA" id="ARBA00022741"/>
    </source>
</evidence>
<comment type="similarity">
    <text evidence="6 21">Belongs to the protein disulfide isomerase family.</text>
</comment>
<dbReference type="FunFam" id="3.40.30.10:FF:000027">
    <property type="entry name" value="protein disulfide-isomerase A2"/>
    <property type="match status" value="1"/>
</dbReference>
<dbReference type="Proteomes" id="UP000678499">
    <property type="component" value="Unassembled WGS sequence"/>
</dbReference>
<gene>
    <name evidence="24" type="ORF">NMOB1V02_LOCUS5957</name>
</gene>
<evidence type="ECO:0000256" key="12">
    <source>
        <dbReference type="ARBA" id="ARBA00022777"/>
    </source>
</evidence>
<dbReference type="CDD" id="cd24122">
    <property type="entry name" value="ASKHA_NBD_PanK-II_Pank1-like"/>
    <property type="match status" value="1"/>
</dbReference>
<dbReference type="EMBL" id="CAJPEX010001165">
    <property type="protein sequence ID" value="CAG0918400.1"/>
    <property type="molecule type" value="Genomic_DNA"/>
</dbReference>
<keyword evidence="15" id="KW-0173">Coenzyme A biosynthesis</keyword>
<feature type="signal peptide" evidence="22">
    <location>
        <begin position="1"/>
        <end position="19"/>
    </location>
</feature>
<dbReference type="GO" id="GO:0003756">
    <property type="term" value="F:protein disulfide isomerase activity"/>
    <property type="evidence" value="ECO:0007669"/>
    <property type="project" value="UniProtKB-EC"/>
</dbReference>
<feature type="domain" description="Thioredoxin" evidence="23">
    <location>
        <begin position="3"/>
        <end position="132"/>
    </location>
</feature>
<dbReference type="SUPFAM" id="SSF53067">
    <property type="entry name" value="Actin-like ATPase domain"/>
    <property type="match status" value="2"/>
</dbReference>
<evidence type="ECO:0000256" key="16">
    <source>
        <dbReference type="ARBA" id="ARBA00023157"/>
    </source>
</evidence>
<evidence type="ECO:0000256" key="13">
    <source>
        <dbReference type="ARBA" id="ARBA00022824"/>
    </source>
</evidence>
<dbReference type="PROSITE" id="PS00194">
    <property type="entry name" value="THIOREDOXIN_1"/>
    <property type="match status" value="2"/>
</dbReference>
<evidence type="ECO:0000256" key="19">
    <source>
        <dbReference type="ARBA" id="ARBA00060870"/>
    </source>
</evidence>
<proteinExistence type="inferred from homology"/>
<name>A0A7R9GF14_9CRUS</name>
<dbReference type="PANTHER" id="PTHR18929">
    <property type="entry name" value="PROTEIN DISULFIDE ISOMERASE"/>
    <property type="match status" value="1"/>
</dbReference>
<dbReference type="FunFam" id="3.40.30.10:FF:000042">
    <property type="entry name" value="protein disulfide-isomerase A2"/>
    <property type="match status" value="1"/>
</dbReference>
<evidence type="ECO:0000313" key="24">
    <source>
        <dbReference type="EMBL" id="CAD7278248.1"/>
    </source>
</evidence>
<dbReference type="InterPro" id="IPR043129">
    <property type="entry name" value="ATPase_NBD"/>
</dbReference>
<evidence type="ECO:0000256" key="14">
    <source>
        <dbReference type="ARBA" id="ARBA00022840"/>
    </source>
</evidence>
<feature type="chain" id="PRO_5036509521" description="Protein disulfide-isomerase" evidence="22">
    <location>
        <begin position="20"/>
        <end position="867"/>
    </location>
</feature>
<evidence type="ECO:0000256" key="7">
    <source>
        <dbReference type="ARBA" id="ARBA00022490"/>
    </source>
</evidence>
<dbReference type="Gene3D" id="3.30.420.40">
    <property type="match status" value="1"/>
</dbReference>
<dbReference type="GO" id="GO:0005524">
    <property type="term" value="F:ATP binding"/>
    <property type="evidence" value="ECO:0007669"/>
    <property type="project" value="UniProtKB-KW"/>
</dbReference>
<evidence type="ECO:0000256" key="4">
    <source>
        <dbReference type="ARBA" id="ARBA00004496"/>
    </source>
</evidence>
<dbReference type="Gene3D" id="3.40.30.10">
    <property type="entry name" value="Glutaredoxin"/>
    <property type="match status" value="4"/>
</dbReference>
<dbReference type="CDD" id="cd02981">
    <property type="entry name" value="PDI_b_family"/>
    <property type="match status" value="1"/>
</dbReference>
<dbReference type="GO" id="GO:0004594">
    <property type="term" value="F:pantothenate kinase activity"/>
    <property type="evidence" value="ECO:0007669"/>
    <property type="project" value="UniProtKB-EC"/>
</dbReference>
<accession>A0A7R9GF14</accession>
<dbReference type="FunFam" id="3.30.420.40:FF:000025">
    <property type="entry name" value="pantothenate kinase 2, mitochondrial"/>
    <property type="match status" value="1"/>
</dbReference>
<feature type="disulfide bond" description="Redox-active" evidence="20">
    <location>
        <begin position="395"/>
        <end position="398"/>
    </location>
</feature>
<evidence type="ECO:0000256" key="8">
    <source>
        <dbReference type="ARBA" id="ARBA00022679"/>
    </source>
</evidence>
<keyword evidence="9 22" id="KW-0732">Signal</keyword>
<feature type="disulfide bond" description="Redox-active" evidence="20">
    <location>
        <begin position="54"/>
        <end position="57"/>
    </location>
</feature>
<keyword evidence="17 22" id="KW-0413">Isomerase</keyword>
<dbReference type="GO" id="GO:0006457">
    <property type="term" value="P:protein folding"/>
    <property type="evidence" value="ECO:0007669"/>
    <property type="project" value="TreeGrafter"/>
</dbReference>
<keyword evidence="7" id="KW-0963">Cytoplasm</keyword>
<keyword evidence="11" id="KW-0547">Nucleotide-binding</keyword>